<evidence type="ECO:0000256" key="3">
    <source>
        <dbReference type="ARBA" id="ARBA00022723"/>
    </source>
</evidence>
<proteinExistence type="inferred from homology"/>
<dbReference type="OrthoDB" id="6376620at2759"/>
<dbReference type="AlphaFoldDB" id="A0A5N5SX30"/>
<dbReference type="GO" id="GO:0070860">
    <property type="term" value="C:RNA polymerase I core factor complex"/>
    <property type="evidence" value="ECO:0007669"/>
    <property type="project" value="InterPro"/>
</dbReference>
<protein>
    <recommendedName>
        <fullName evidence="12">TATA box-binding protein-associated factor RNA polymerase I subunit B</fullName>
    </recommendedName>
</protein>
<evidence type="ECO:0000313" key="10">
    <source>
        <dbReference type="EMBL" id="KAB7498773.1"/>
    </source>
</evidence>
<evidence type="ECO:0000256" key="6">
    <source>
        <dbReference type="ARBA" id="ARBA00023015"/>
    </source>
</evidence>
<evidence type="ECO:0000256" key="9">
    <source>
        <dbReference type="ARBA" id="ARBA00023242"/>
    </source>
</evidence>
<keyword evidence="7" id="KW-0238">DNA-binding</keyword>
<dbReference type="GO" id="GO:0042790">
    <property type="term" value="P:nucleolar large rRNA transcription by RNA polymerase I"/>
    <property type="evidence" value="ECO:0007669"/>
    <property type="project" value="TreeGrafter"/>
</dbReference>
<comment type="subcellular location">
    <subcellularLocation>
        <location evidence="1">Nucleus</location>
        <location evidence="1">Nucleolus</location>
    </subcellularLocation>
</comment>
<dbReference type="GO" id="GO:0001164">
    <property type="term" value="F:RNA polymerase I core promoter sequence-specific DNA binding"/>
    <property type="evidence" value="ECO:0007669"/>
    <property type="project" value="InterPro"/>
</dbReference>
<dbReference type="InterPro" id="IPR033599">
    <property type="entry name" value="TAF1B/Rrn7"/>
</dbReference>
<evidence type="ECO:0000256" key="1">
    <source>
        <dbReference type="ARBA" id="ARBA00004604"/>
    </source>
</evidence>
<gene>
    <name evidence="10" type="ORF">Anas_08163</name>
</gene>
<dbReference type="Proteomes" id="UP000326759">
    <property type="component" value="Unassembled WGS sequence"/>
</dbReference>
<evidence type="ECO:0000256" key="4">
    <source>
        <dbReference type="ARBA" id="ARBA00022771"/>
    </source>
</evidence>
<evidence type="ECO:0000256" key="7">
    <source>
        <dbReference type="ARBA" id="ARBA00023125"/>
    </source>
</evidence>
<accession>A0A5N5SX30</accession>
<keyword evidence="5" id="KW-0862">Zinc</keyword>
<dbReference type="GO" id="GO:0005668">
    <property type="term" value="C:RNA polymerase transcription factor SL1 complex"/>
    <property type="evidence" value="ECO:0007669"/>
    <property type="project" value="TreeGrafter"/>
</dbReference>
<keyword evidence="3" id="KW-0479">Metal-binding</keyword>
<keyword evidence="6" id="KW-0805">Transcription regulation</keyword>
<organism evidence="10 11">
    <name type="scientific">Armadillidium nasatum</name>
    <dbReference type="NCBI Taxonomy" id="96803"/>
    <lineage>
        <taxon>Eukaryota</taxon>
        <taxon>Metazoa</taxon>
        <taxon>Ecdysozoa</taxon>
        <taxon>Arthropoda</taxon>
        <taxon>Crustacea</taxon>
        <taxon>Multicrustacea</taxon>
        <taxon>Malacostraca</taxon>
        <taxon>Eumalacostraca</taxon>
        <taxon>Peracarida</taxon>
        <taxon>Isopoda</taxon>
        <taxon>Oniscidea</taxon>
        <taxon>Crinocheta</taxon>
        <taxon>Armadillidiidae</taxon>
        <taxon>Armadillidium</taxon>
    </lineage>
</organism>
<keyword evidence="9" id="KW-0539">Nucleus</keyword>
<dbReference type="GO" id="GO:0008270">
    <property type="term" value="F:zinc ion binding"/>
    <property type="evidence" value="ECO:0007669"/>
    <property type="project" value="UniProtKB-KW"/>
</dbReference>
<dbReference type="PANTHER" id="PTHR31576">
    <property type="entry name" value="TATA BOX-BINDING PROTEIN-ASSOCIATED FACTOR RNA POLYMERASE I SUBUNIT B"/>
    <property type="match status" value="1"/>
</dbReference>
<evidence type="ECO:0000256" key="5">
    <source>
        <dbReference type="ARBA" id="ARBA00022833"/>
    </source>
</evidence>
<dbReference type="EMBL" id="SEYY01019005">
    <property type="protein sequence ID" value="KAB7498773.1"/>
    <property type="molecule type" value="Genomic_DNA"/>
</dbReference>
<reference evidence="10 11" key="1">
    <citation type="journal article" date="2019" name="PLoS Biol.">
        <title>Sex chromosomes control vertical transmission of feminizing Wolbachia symbionts in an isopod.</title>
        <authorList>
            <person name="Becking T."/>
            <person name="Chebbi M.A."/>
            <person name="Giraud I."/>
            <person name="Moumen B."/>
            <person name="Laverre T."/>
            <person name="Caubet Y."/>
            <person name="Peccoud J."/>
            <person name="Gilbert C."/>
            <person name="Cordaux R."/>
        </authorList>
    </citation>
    <scope>NUCLEOTIDE SEQUENCE [LARGE SCALE GENOMIC DNA]</scope>
    <source>
        <strain evidence="10">ANa2</strain>
        <tissue evidence="10">Whole body excluding digestive tract and cuticle</tissue>
    </source>
</reference>
<keyword evidence="4" id="KW-0863">Zinc-finger</keyword>
<evidence type="ECO:0000256" key="8">
    <source>
        <dbReference type="ARBA" id="ARBA00023163"/>
    </source>
</evidence>
<dbReference type="PANTHER" id="PTHR31576:SF2">
    <property type="entry name" value="TATA BOX-BINDING PROTEIN-ASSOCIATED FACTOR RNA POLYMERASE I SUBUNIT B"/>
    <property type="match status" value="1"/>
</dbReference>
<comment type="caution">
    <text evidence="10">The sequence shown here is derived from an EMBL/GenBank/DDBJ whole genome shotgun (WGS) entry which is preliminary data.</text>
</comment>
<evidence type="ECO:0000256" key="2">
    <source>
        <dbReference type="ARBA" id="ARBA00006899"/>
    </source>
</evidence>
<comment type="similarity">
    <text evidence="2">Belongs to the RRN7/TAF1B family.</text>
</comment>
<sequence length="708" mass="83099">MTKCIYCGNTVFFIEDGAHTCVECGSQQINFVELLEDEEAWDLNRSRFFINPNRSKKNHAKQIIDIPLSWSYYEAYNKILKQWTDILMQLGASKKYQETVFKLWVCYLQKRNIAFKQDLSEEKSRGGDGIFDRRDVATIKGAVIETRKKIEPKEKKEKGSLDAVKDKIERKKIQSRNPNSDISYVIAGQMNETLKCIKDFEEEEMEIDDNIDNEDIDESHYESKTFMGEESMLSDVTDEEEENEEIPCENDKSQKSEKVVINMAYKRRMMFSNNYNLKMDFLILSPLYLNLPKLLSFLYLGSLMTEDEILLMDILRWCREDFIPYQSAAYLLPKDMFKDIDDENVFNRHLPHAAEVSRKFTYLATYFADDVRDMGLLTLRSVIFNRHNITSVPPMEVAAAAAIILVFKVTFGMDNFHEEKLSDFADTFNKIFKSKGNNYRVFSWRKWHKLINGTRHLIEQVGVGINSYSRDDEDKIPVDTKRLSNYFWAKGMWKTPIGKDNVEEDQWDTHLLKSTLGLNLKDLKSVLDVNHIFKPYHLRYWGIVKQYLHEAYLDDVGRDKNAFLEMARKSDQASFSSHRFNWLLHRYEIISEFRTLKKEIDIVKIPVCSSKKTKKIVLKSRDKEYYTDIFYVPDPLKSFWEANGKSLNECPSNFQWLVRVMSEVCEASEEDIYRQYLKHEMKYISAINISENIPTQISFAEGEVASEL</sequence>
<keyword evidence="8" id="KW-0804">Transcription</keyword>
<evidence type="ECO:0008006" key="12">
    <source>
        <dbReference type="Google" id="ProtNLM"/>
    </source>
</evidence>
<evidence type="ECO:0000313" key="11">
    <source>
        <dbReference type="Proteomes" id="UP000326759"/>
    </source>
</evidence>
<name>A0A5N5SX30_9CRUS</name>
<keyword evidence="11" id="KW-1185">Reference proteome</keyword>